<dbReference type="OrthoDB" id="9806704at2"/>
<dbReference type="Gene3D" id="3.30.565.10">
    <property type="entry name" value="Histidine kinase-like ATPase, C-terminal domain"/>
    <property type="match status" value="1"/>
</dbReference>
<dbReference type="PANTHER" id="PTHR43547:SF2">
    <property type="entry name" value="HYBRID SIGNAL TRANSDUCTION HISTIDINE KINASE C"/>
    <property type="match status" value="1"/>
</dbReference>
<gene>
    <name evidence="6" type="ORF">C0099_01550</name>
</gene>
<dbReference type="PANTHER" id="PTHR43547">
    <property type="entry name" value="TWO-COMPONENT HISTIDINE KINASE"/>
    <property type="match status" value="1"/>
</dbReference>
<comment type="catalytic activity">
    <reaction evidence="1">
        <text>ATP + protein L-histidine = ADP + protein N-phospho-L-histidine.</text>
        <dbReference type="EC" id="2.7.13.3"/>
    </reaction>
</comment>
<dbReference type="GO" id="GO:0000155">
    <property type="term" value="F:phosphorelay sensor kinase activity"/>
    <property type="evidence" value="ECO:0007669"/>
    <property type="project" value="InterPro"/>
</dbReference>
<dbReference type="Gene3D" id="1.10.287.130">
    <property type="match status" value="1"/>
</dbReference>
<feature type="domain" description="Histidine kinase" evidence="5">
    <location>
        <begin position="431"/>
        <end position="647"/>
    </location>
</feature>
<name>A0A2I6S394_9RHOO</name>
<dbReference type="KEGG" id="atw:C0099_01550"/>
<evidence type="ECO:0000256" key="1">
    <source>
        <dbReference type="ARBA" id="ARBA00000085"/>
    </source>
</evidence>
<keyword evidence="4" id="KW-0472">Membrane</keyword>
<keyword evidence="4" id="KW-1133">Transmembrane helix</keyword>
<evidence type="ECO:0000256" key="2">
    <source>
        <dbReference type="ARBA" id="ARBA00012438"/>
    </source>
</evidence>
<dbReference type="InterPro" id="IPR004358">
    <property type="entry name" value="Sig_transdc_His_kin-like_C"/>
</dbReference>
<keyword evidence="3" id="KW-0597">Phosphoprotein</keyword>
<dbReference type="InterPro" id="IPR005467">
    <property type="entry name" value="His_kinase_dom"/>
</dbReference>
<evidence type="ECO:0000313" key="7">
    <source>
        <dbReference type="Proteomes" id="UP000242205"/>
    </source>
</evidence>
<dbReference type="PROSITE" id="PS50109">
    <property type="entry name" value="HIS_KIN"/>
    <property type="match status" value="1"/>
</dbReference>
<organism evidence="6 7">
    <name type="scientific">Pseudazoarcus pumilus</name>
    <dbReference type="NCBI Taxonomy" id="2067960"/>
    <lineage>
        <taxon>Bacteria</taxon>
        <taxon>Pseudomonadati</taxon>
        <taxon>Pseudomonadota</taxon>
        <taxon>Betaproteobacteria</taxon>
        <taxon>Rhodocyclales</taxon>
        <taxon>Zoogloeaceae</taxon>
        <taxon>Pseudazoarcus</taxon>
    </lineage>
</organism>
<dbReference type="PRINTS" id="PR00344">
    <property type="entry name" value="BCTRLSENSOR"/>
</dbReference>
<dbReference type="InterPro" id="IPR003661">
    <property type="entry name" value="HisK_dim/P_dom"/>
</dbReference>
<evidence type="ECO:0000256" key="3">
    <source>
        <dbReference type="ARBA" id="ARBA00022553"/>
    </source>
</evidence>
<evidence type="ECO:0000313" key="6">
    <source>
        <dbReference type="EMBL" id="AUN93734.1"/>
    </source>
</evidence>
<dbReference type="InterPro" id="IPR036890">
    <property type="entry name" value="HATPase_C_sf"/>
</dbReference>
<dbReference type="Pfam" id="PF05226">
    <property type="entry name" value="CHASE2"/>
    <property type="match status" value="1"/>
</dbReference>
<dbReference type="RefSeq" id="WP_102245808.1">
    <property type="nucleotide sequence ID" value="NZ_CP025682.1"/>
</dbReference>
<dbReference type="Proteomes" id="UP000242205">
    <property type="component" value="Chromosome"/>
</dbReference>
<reference evidence="6 7" key="1">
    <citation type="submission" date="2018-01" db="EMBL/GenBank/DDBJ databases">
        <authorList>
            <person name="Fu G.-Y."/>
        </authorList>
    </citation>
    <scope>NUCLEOTIDE SEQUENCE [LARGE SCALE GENOMIC DNA]</scope>
    <source>
        <strain evidence="6 7">SY39</strain>
    </source>
</reference>
<protein>
    <recommendedName>
        <fullName evidence="2">histidine kinase</fullName>
        <ecNumber evidence="2">2.7.13.3</ecNumber>
    </recommendedName>
</protein>
<keyword evidence="4" id="KW-0812">Transmembrane</keyword>
<keyword evidence="7" id="KW-1185">Reference proteome</keyword>
<dbReference type="SMART" id="SM00388">
    <property type="entry name" value="HisKA"/>
    <property type="match status" value="1"/>
</dbReference>
<dbReference type="Pfam" id="PF02518">
    <property type="entry name" value="HATPase_c"/>
    <property type="match status" value="1"/>
</dbReference>
<feature type="transmembrane region" description="Helical" evidence="4">
    <location>
        <begin position="345"/>
        <end position="363"/>
    </location>
</feature>
<dbReference type="InterPro" id="IPR036097">
    <property type="entry name" value="HisK_dim/P_sf"/>
</dbReference>
<sequence>MTRMRISGEWIGVTLLFAVLAWAAASQQWLWRIDAVLYDATATYRHAEPDPDLVVVAIDDRSLAEVGRWPWSRAVHAALLDRLDEAGARAVVLDLILHERSDDVRADEVLAASIAGHGRVVLPLAQASYGTVGDGELLPEAIFREAAAALGHTHIELDPDGIARTVYLWEGAGRPRHAQLALAALRLVEPDRGAAYPPPDETDASGWRRAEWRHVPFLGPPGTFRYVSYGDVLRGTVPESILRDAIVFVGMAAAGGGGAIPVPTSQHGNLMPGVEMQATLYHGLRHGRVLQRASLPTEVGFNLSVVLLLMIAMLRLRPRAAMFSALGTAVSGLAISWLLREYAMLWLPPSFAVLAGLAAYPLWSWRRLEASRRYFESELEGLGSGCVDANPAPRAPSPIVLDPFVERIAMLRDAMRRQRDMQRSREETLDFLSHDLRTPLAAILLAVDTRRARGEGPTDPMLLRIERSARKSLDLADRLVHLIRAESIEASQFDTVSLDLVLQEAVDDVWLAAGAKSIELVVDVDLPEAEDQPSLVLGDEDLLRRALVNLLDNAIRHTPQGGRVRLALRSCGALWAIEVRDEGAGIPREHHDLLFQRHARLPGANKGGAGLGLLMVRTVVERHGGTVSIDSAPGRGARFCIRLPQVLPQRDRLKA</sequence>
<dbReference type="AlphaFoldDB" id="A0A2I6S394"/>
<dbReference type="InterPro" id="IPR003594">
    <property type="entry name" value="HATPase_dom"/>
</dbReference>
<dbReference type="SUPFAM" id="SSF55874">
    <property type="entry name" value="ATPase domain of HSP90 chaperone/DNA topoisomerase II/histidine kinase"/>
    <property type="match status" value="1"/>
</dbReference>
<feature type="transmembrane region" description="Helical" evidence="4">
    <location>
        <begin position="321"/>
        <end position="339"/>
    </location>
</feature>
<dbReference type="EMBL" id="CP025682">
    <property type="protein sequence ID" value="AUN93734.1"/>
    <property type="molecule type" value="Genomic_DNA"/>
</dbReference>
<evidence type="ECO:0000256" key="4">
    <source>
        <dbReference type="SAM" id="Phobius"/>
    </source>
</evidence>
<dbReference type="SMART" id="SM00387">
    <property type="entry name" value="HATPase_c"/>
    <property type="match status" value="1"/>
</dbReference>
<accession>A0A2I6S394</accession>
<dbReference type="EC" id="2.7.13.3" evidence="2"/>
<dbReference type="CDD" id="cd00075">
    <property type="entry name" value="HATPase"/>
    <property type="match status" value="1"/>
</dbReference>
<dbReference type="CDD" id="cd00082">
    <property type="entry name" value="HisKA"/>
    <property type="match status" value="1"/>
</dbReference>
<dbReference type="SMART" id="SM01080">
    <property type="entry name" value="CHASE2"/>
    <property type="match status" value="1"/>
</dbReference>
<dbReference type="InterPro" id="IPR007890">
    <property type="entry name" value="CHASE2"/>
</dbReference>
<proteinExistence type="predicted"/>
<dbReference type="SUPFAM" id="SSF47384">
    <property type="entry name" value="Homodimeric domain of signal transducing histidine kinase"/>
    <property type="match status" value="1"/>
</dbReference>
<evidence type="ECO:0000259" key="5">
    <source>
        <dbReference type="PROSITE" id="PS50109"/>
    </source>
</evidence>